<dbReference type="Gene3D" id="1.20.1270.180">
    <property type="match status" value="1"/>
</dbReference>
<sequence length="242" mass="26829">MKLAAILMLIAVSSAANAITPLDTRNKHETITLDYFMEACTVIGETGSGLISHFDCDSYLYGIMDTQRVLNASLPPAQRACIPEQLAPWQLYEQIGSAIPDNEWSKLAAPPITRLLRQKYPCGTPTVAETPNGSCKAANAEPEMYECLNAELKKSDAELNTAYQSLLSRYEKNSAQSRSTAETQDIHLKHAQRAWIKMRDASCDFETYESKTGSGFGAIHTACLLKQTQDRVEYLNGFIQRP</sequence>
<evidence type="ECO:0000313" key="3">
    <source>
        <dbReference type="EMBL" id="SDH31170.1"/>
    </source>
</evidence>
<feature type="signal peptide" evidence="1">
    <location>
        <begin position="1"/>
        <end position="18"/>
    </location>
</feature>
<evidence type="ECO:0000259" key="2">
    <source>
        <dbReference type="Pfam" id="PF07007"/>
    </source>
</evidence>
<dbReference type="EMBL" id="FNDG01000004">
    <property type="protein sequence ID" value="SDH31170.1"/>
    <property type="molecule type" value="Genomic_DNA"/>
</dbReference>
<name>A0A1G8BF10_9GAMM</name>
<dbReference type="InterPro" id="IPR009739">
    <property type="entry name" value="LprI-like_N"/>
</dbReference>
<evidence type="ECO:0000256" key="1">
    <source>
        <dbReference type="SAM" id="SignalP"/>
    </source>
</evidence>
<gene>
    <name evidence="3" type="ORF">SAMN05216588_1048</name>
</gene>
<keyword evidence="1" id="KW-0732">Signal</keyword>
<reference evidence="3 4" key="1">
    <citation type="submission" date="2016-10" db="EMBL/GenBank/DDBJ databases">
        <authorList>
            <person name="de Groot N.N."/>
        </authorList>
    </citation>
    <scope>NUCLEOTIDE SEQUENCE [LARGE SCALE GENOMIC DNA]</scope>
    <source>
        <strain evidence="3 4">LMG 18387</strain>
    </source>
</reference>
<protein>
    <submittedName>
        <fullName evidence="3">Uncharacterized conserved protein YecT, DUF1311 family</fullName>
    </submittedName>
</protein>
<proteinExistence type="predicted"/>
<dbReference type="AlphaFoldDB" id="A0A1G8BF10"/>
<evidence type="ECO:0000313" key="4">
    <source>
        <dbReference type="Proteomes" id="UP000198606"/>
    </source>
</evidence>
<organism evidence="3 4">
    <name type="scientific">Phytopseudomonas flavescens</name>
    <dbReference type="NCBI Taxonomy" id="29435"/>
    <lineage>
        <taxon>Bacteria</taxon>
        <taxon>Pseudomonadati</taxon>
        <taxon>Pseudomonadota</taxon>
        <taxon>Gammaproteobacteria</taxon>
        <taxon>Pseudomonadales</taxon>
        <taxon>Pseudomonadaceae</taxon>
        <taxon>Phytopseudomonas</taxon>
    </lineage>
</organism>
<dbReference type="STRING" id="29435.SAMN05216588_1048"/>
<feature type="chain" id="PRO_5011632268" evidence="1">
    <location>
        <begin position="19"/>
        <end position="242"/>
    </location>
</feature>
<accession>A0A1G8BF10</accession>
<dbReference type="Proteomes" id="UP000198606">
    <property type="component" value="Unassembled WGS sequence"/>
</dbReference>
<dbReference type="RefSeq" id="WP_084303883.1">
    <property type="nucleotide sequence ID" value="NZ_FNDG01000004.1"/>
</dbReference>
<dbReference type="Pfam" id="PF07007">
    <property type="entry name" value="LprI"/>
    <property type="match status" value="1"/>
</dbReference>
<feature type="domain" description="Lysozyme inhibitor LprI-like N-terminal" evidence="2">
    <location>
        <begin position="136"/>
        <end position="235"/>
    </location>
</feature>